<name>A0A5B7Y578_LEVBR</name>
<reference evidence="1 2" key="1">
    <citation type="submission" date="2018-07" db="EMBL/GenBank/DDBJ databases">
        <authorList>
            <person name="Feyereisen M."/>
        </authorList>
    </citation>
    <scope>NUCLEOTIDE SEQUENCE [LARGE SCALE GENOMIC DNA]</scope>
    <source>
        <strain evidence="1 2">UCCLBBS449</strain>
    </source>
</reference>
<dbReference type="Pfam" id="PF01610">
    <property type="entry name" value="DDE_Tnp_ISL3"/>
    <property type="match status" value="1"/>
</dbReference>
<dbReference type="AlphaFoldDB" id="A0A5B7Y578"/>
<evidence type="ECO:0000313" key="2">
    <source>
        <dbReference type="Proteomes" id="UP000307074"/>
    </source>
</evidence>
<proteinExistence type="predicted"/>
<dbReference type="InterPro" id="IPR002560">
    <property type="entry name" value="Transposase_DDE"/>
</dbReference>
<accession>A0A5B7Y578</accession>
<protein>
    <submittedName>
        <fullName evidence="1">Transposase</fullName>
    </submittedName>
</protein>
<dbReference type="PANTHER" id="PTHR33498">
    <property type="entry name" value="TRANSPOSASE FOR INSERTION SEQUENCE ELEMENT IS1557"/>
    <property type="match status" value="1"/>
</dbReference>
<evidence type="ECO:0000313" key="1">
    <source>
        <dbReference type="EMBL" id="QCZ54289.1"/>
    </source>
</evidence>
<dbReference type="Proteomes" id="UP000307074">
    <property type="component" value="Chromosome"/>
</dbReference>
<dbReference type="InterPro" id="IPR047951">
    <property type="entry name" value="Transpos_ISL3"/>
</dbReference>
<organism evidence="1 2">
    <name type="scientific">Levilactobacillus brevis</name>
    <name type="common">Lactobacillus brevis</name>
    <dbReference type="NCBI Taxonomy" id="1580"/>
    <lineage>
        <taxon>Bacteria</taxon>
        <taxon>Bacillati</taxon>
        <taxon>Bacillota</taxon>
        <taxon>Bacilli</taxon>
        <taxon>Lactobacillales</taxon>
        <taxon>Lactobacillaceae</taxon>
        <taxon>Levilactobacillus</taxon>
    </lineage>
</organism>
<sequence length="98" mass="11307">MSFIAIDAQAHDIITILPGCKNAEIKRFFNNRYSKRNREQVTRVVMDFNSQYAAAITELFPHTELVANNFHLVQMSLRSLNQTRENTVFLSTIGDFIL</sequence>
<dbReference type="EMBL" id="CP031198">
    <property type="protein sequence ID" value="QCZ54289.1"/>
    <property type="molecule type" value="Genomic_DNA"/>
</dbReference>
<dbReference type="PANTHER" id="PTHR33498:SF1">
    <property type="entry name" value="TRANSPOSASE FOR INSERTION SEQUENCE ELEMENT IS1557"/>
    <property type="match status" value="1"/>
</dbReference>
<gene>
    <name evidence="1" type="ORF">UCCLBBS449_2383</name>
</gene>